<dbReference type="PROSITE" id="PS50893">
    <property type="entry name" value="ABC_TRANSPORTER_2"/>
    <property type="match status" value="1"/>
</dbReference>
<dbReference type="InterPro" id="IPR017871">
    <property type="entry name" value="ABC_transporter-like_CS"/>
</dbReference>
<dbReference type="InterPro" id="IPR003593">
    <property type="entry name" value="AAA+_ATPase"/>
</dbReference>
<reference evidence="5 6" key="1">
    <citation type="submission" date="2016-08" db="EMBL/GenBank/DDBJ databases">
        <title>Novel Firmicute Genomes.</title>
        <authorList>
            <person name="Poppleton D.I."/>
            <person name="Gribaldo S."/>
        </authorList>
    </citation>
    <scope>NUCLEOTIDE SEQUENCE [LARGE SCALE GENOMIC DNA]</scope>
    <source>
        <strain evidence="5 6">RAOx-1</strain>
    </source>
</reference>
<dbReference type="PANTHER" id="PTHR42734:SF19">
    <property type="entry name" value="IRON COMPOUNDS ABC TRANSPORTER, ATP-BINDING PROTEIN"/>
    <property type="match status" value="1"/>
</dbReference>
<keyword evidence="6" id="KW-1185">Reference proteome</keyword>
<feature type="domain" description="ABC transporter" evidence="4">
    <location>
        <begin position="2"/>
        <end position="238"/>
    </location>
</feature>
<evidence type="ECO:0000313" key="6">
    <source>
        <dbReference type="Proteomes" id="UP000284219"/>
    </source>
</evidence>
<sequence length="261" mass="28447">MLEVKDLYFSHSKQRPILNGLSFSLEKGDVLCILGPNGVGKSTLIRCLLGIYDVQSGDVYIHGSNMKQLDARQVAQKVAYVPQSTTVVFPYSVFDMVIMGRNPHIGYLSAPSKKDQQIANDIIKQIGISHLKHRVFSELSGGEKQMALVARALVQQADIMIMDEPTASLDYGNESKILRLIKQISETGISIVLITHAPNHAFLAGNKVAIMKGGRIQAYGSPSEVITSERLSALYATPIEVTAAPISGDKKEEARVCVPLL</sequence>
<dbReference type="GO" id="GO:0005524">
    <property type="term" value="F:ATP binding"/>
    <property type="evidence" value="ECO:0007669"/>
    <property type="project" value="UniProtKB-KW"/>
</dbReference>
<dbReference type="InterPro" id="IPR050153">
    <property type="entry name" value="Metal_Ion_Import_ABC"/>
</dbReference>
<dbReference type="Gene3D" id="3.40.50.300">
    <property type="entry name" value="P-loop containing nucleotide triphosphate hydrolases"/>
    <property type="match status" value="1"/>
</dbReference>
<protein>
    <recommendedName>
        <fullName evidence="4">ABC transporter domain-containing protein</fullName>
    </recommendedName>
</protein>
<gene>
    <name evidence="5" type="ORF">BEP19_02620</name>
</gene>
<keyword evidence="2" id="KW-0547">Nucleotide-binding</keyword>
<keyword evidence="3" id="KW-0067">ATP-binding</keyword>
<dbReference type="EMBL" id="MCHY01000006">
    <property type="protein sequence ID" value="RKD25846.1"/>
    <property type="molecule type" value="Genomic_DNA"/>
</dbReference>
<evidence type="ECO:0000259" key="4">
    <source>
        <dbReference type="PROSITE" id="PS50893"/>
    </source>
</evidence>
<proteinExistence type="predicted"/>
<name>A0A419SNH8_9BACL</name>
<evidence type="ECO:0000256" key="2">
    <source>
        <dbReference type="ARBA" id="ARBA00022741"/>
    </source>
</evidence>
<evidence type="ECO:0000256" key="1">
    <source>
        <dbReference type="ARBA" id="ARBA00022448"/>
    </source>
</evidence>
<organism evidence="5 6">
    <name type="scientific">Ammoniphilus oxalaticus</name>
    <dbReference type="NCBI Taxonomy" id="66863"/>
    <lineage>
        <taxon>Bacteria</taxon>
        <taxon>Bacillati</taxon>
        <taxon>Bacillota</taxon>
        <taxon>Bacilli</taxon>
        <taxon>Bacillales</taxon>
        <taxon>Paenibacillaceae</taxon>
        <taxon>Aneurinibacillus group</taxon>
        <taxon>Ammoniphilus</taxon>
    </lineage>
</organism>
<dbReference type="CDD" id="cd03214">
    <property type="entry name" value="ABC_Iron-Siderophores_B12_Hemin"/>
    <property type="match status" value="1"/>
</dbReference>
<dbReference type="OrthoDB" id="9806726at2"/>
<evidence type="ECO:0000313" key="5">
    <source>
        <dbReference type="EMBL" id="RKD25846.1"/>
    </source>
</evidence>
<dbReference type="InterPro" id="IPR003439">
    <property type="entry name" value="ABC_transporter-like_ATP-bd"/>
</dbReference>
<evidence type="ECO:0000256" key="3">
    <source>
        <dbReference type="ARBA" id="ARBA00022840"/>
    </source>
</evidence>
<dbReference type="RefSeq" id="WP_120188525.1">
    <property type="nucleotide sequence ID" value="NZ_MCHY01000006.1"/>
</dbReference>
<dbReference type="Proteomes" id="UP000284219">
    <property type="component" value="Unassembled WGS sequence"/>
</dbReference>
<dbReference type="AlphaFoldDB" id="A0A419SNH8"/>
<dbReference type="Pfam" id="PF00005">
    <property type="entry name" value="ABC_tran"/>
    <property type="match status" value="1"/>
</dbReference>
<dbReference type="SUPFAM" id="SSF52540">
    <property type="entry name" value="P-loop containing nucleoside triphosphate hydrolases"/>
    <property type="match status" value="1"/>
</dbReference>
<dbReference type="InterPro" id="IPR027417">
    <property type="entry name" value="P-loop_NTPase"/>
</dbReference>
<accession>A0A419SNH8</accession>
<dbReference type="PANTHER" id="PTHR42734">
    <property type="entry name" value="METAL TRANSPORT SYSTEM ATP-BINDING PROTEIN TM_0124-RELATED"/>
    <property type="match status" value="1"/>
</dbReference>
<comment type="caution">
    <text evidence="5">The sequence shown here is derived from an EMBL/GenBank/DDBJ whole genome shotgun (WGS) entry which is preliminary data.</text>
</comment>
<keyword evidence="1" id="KW-0813">Transport</keyword>
<dbReference type="FunFam" id="3.40.50.300:FF:000134">
    <property type="entry name" value="Iron-enterobactin ABC transporter ATP-binding protein"/>
    <property type="match status" value="1"/>
</dbReference>
<dbReference type="GO" id="GO:0016887">
    <property type="term" value="F:ATP hydrolysis activity"/>
    <property type="evidence" value="ECO:0007669"/>
    <property type="project" value="InterPro"/>
</dbReference>
<dbReference type="SMART" id="SM00382">
    <property type="entry name" value="AAA"/>
    <property type="match status" value="1"/>
</dbReference>
<dbReference type="PROSITE" id="PS00211">
    <property type="entry name" value="ABC_TRANSPORTER_1"/>
    <property type="match status" value="1"/>
</dbReference>